<accession>A0A8I2YGR3</accession>
<sequence length="206" mass="23424">MSSVFFFFSFFFETWPQPSHAGAFAFDAPKLYREYNTNLTALFSTYPGLKKLFTNSVFPTATFNCGKHVVTFEHVDNTNVPFGQCAIFACGSYNPLQGGHLILFDLGLVIQFPPGSTILVPSGTIRHGNVSIQPHETRQWFTQYCPGGLLRWVAYRFKPVKSSPEALRRYFEDTHDDRCRNAVGLFSKIDELQRDRQVVFNLKGSD</sequence>
<comment type="caution">
    <text evidence="2">The sequence shown here is derived from an EMBL/GenBank/DDBJ whole genome shotgun (WGS) entry which is preliminary data.</text>
</comment>
<dbReference type="EMBL" id="JAGFBS010000032">
    <property type="protein sequence ID" value="KAG6371764.1"/>
    <property type="molecule type" value="Genomic_DNA"/>
</dbReference>
<proteinExistence type="predicted"/>
<organism evidence="2 3">
    <name type="scientific">Boletus reticuloceps</name>
    <dbReference type="NCBI Taxonomy" id="495285"/>
    <lineage>
        <taxon>Eukaryota</taxon>
        <taxon>Fungi</taxon>
        <taxon>Dikarya</taxon>
        <taxon>Basidiomycota</taxon>
        <taxon>Agaricomycotina</taxon>
        <taxon>Agaricomycetes</taxon>
        <taxon>Agaricomycetidae</taxon>
        <taxon>Boletales</taxon>
        <taxon>Boletineae</taxon>
        <taxon>Boletaceae</taxon>
        <taxon>Boletoideae</taxon>
        <taxon>Boletus</taxon>
    </lineage>
</organism>
<protein>
    <submittedName>
        <fullName evidence="2">Uncharacterized protein</fullName>
    </submittedName>
</protein>
<evidence type="ECO:0000313" key="3">
    <source>
        <dbReference type="Proteomes" id="UP000683000"/>
    </source>
</evidence>
<dbReference type="Proteomes" id="UP000683000">
    <property type="component" value="Unassembled WGS sequence"/>
</dbReference>
<name>A0A8I2YGR3_9AGAM</name>
<dbReference type="AlphaFoldDB" id="A0A8I2YGR3"/>
<dbReference type="Gene3D" id="3.60.130.30">
    <property type="match status" value="1"/>
</dbReference>
<evidence type="ECO:0000256" key="1">
    <source>
        <dbReference type="SAM" id="SignalP"/>
    </source>
</evidence>
<gene>
    <name evidence="2" type="ORF">JVT61DRAFT_9116</name>
</gene>
<dbReference type="OrthoDB" id="3202607at2759"/>
<feature type="signal peptide" evidence="1">
    <location>
        <begin position="1"/>
        <end position="21"/>
    </location>
</feature>
<reference evidence="2" key="1">
    <citation type="submission" date="2021-03" db="EMBL/GenBank/DDBJ databases">
        <title>Evolutionary innovations through gain and loss of genes in the ectomycorrhizal Boletales.</title>
        <authorList>
            <person name="Wu G."/>
            <person name="Miyauchi S."/>
            <person name="Morin E."/>
            <person name="Yang Z.-L."/>
            <person name="Xu J."/>
            <person name="Martin F.M."/>
        </authorList>
    </citation>
    <scope>NUCLEOTIDE SEQUENCE</scope>
    <source>
        <strain evidence="2">BR01</strain>
    </source>
</reference>
<keyword evidence="1" id="KW-0732">Signal</keyword>
<feature type="chain" id="PRO_5034820397" evidence="1">
    <location>
        <begin position="22"/>
        <end position="206"/>
    </location>
</feature>
<keyword evidence="3" id="KW-1185">Reference proteome</keyword>
<evidence type="ECO:0000313" key="2">
    <source>
        <dbReference type="EMBL" id="KAG6371764.1"/>
    </source>
</evidence>